<feature type="transmembrane region" description="Helical" evidence="2">
    <location>
        <begin position="50"/>
        <end position="67"/>
    </location>
</feature>
<feature type="compositionally biased region" description="Low complexity" evidence="1">
    <location>
        <begin position="211"/>
        <end position="224"/>
    </location>
</feature>
<keyword evidence="4" id="KW-1185">Reference proteome</keyword>
<feature type="region of interest" description="Disordered" evidence="1">
    <location>
        <begin position="1"/>
        <end position="26"/>
    </location>
</feature>
<feature type="compositionally biased region" description="Basic residues" evidence="1">
    <location>
        <begin position="1"/>
        <end position="12"/>
    </location>
</feature>
<accession>D7FMI0</accession>
<feature type="compositionally biased region" description="Basic and acidic residues" evidence="1">
    <location>
        <begin position="232"/>
        <end position="253"/>
    </location>
</feature>
<gene>
    <name evidence="3" type="ORF">Esi_0017_0030</name>
</gene>
<dbReference type="Proteomes" id="UP000002630">
    <property type="component" value="Linkage Group LG24"/>
</dbReference>
<protein>
    <submittedName>
        <fullName evidence="3">Uncharacterized protein</fullName>
    </submittedName>
</protein>
<evidence type="ECO:0000256" key="2">
    <source>
        <dbReference type="SAM" id="Phobius"/>
    </source>
</evidence>
<dbReference type="EMBL" id="FN648214">
    <property type="protein sequence ID" value="CBJ25877.1"/>
    <property type="molecule type" value="Genomic_DNA"/>
</dbReference>
<evidence type="ECO:0000313" key="3">
    <source>
        <dbReference type="EMBL" id="CBJ25877.1"/>
    </source>
</evidence>
<proteinExistence type="predicted"/>
<dbReference type="InParanoid" id="D7FMI0"/>
<feature type="region of interest" description="Disordered" evidence="1">
    <location>
        <begin position="192"/>
        <end position="271"/>
    </location>
</feature>
<evidence type="ECO:0000256" key="1">
    <source>
        <dbReference type="SAM" id="MobiDB-lite"/>
    </source>
</evidence>
<dbReference type="EMBL" id="FN649749">
    <property type="protein sequence ID" value="CBJ25877.1"/>
    <property type="molecule type" value="Genomic_DNA"/>
</dbReference>
<sequence>MGSVLRRRKRVPGGREAGGRSDELEQPVRCIGHPPLEPSHNKRSSFTARALLLLITLAVVVLCWYVFGKALRDIAAGVPISRKGYRVGGVPGVISEGFHARRWAMARGGVAHPRERAIGEPAGLVFQETGNKEGTSLPAAALFAAAGPPVVVLEGAEHLQNVIRRCLDADGCDSEGITREIRSQVSVLVLEGSKSAAKPESASREDDATGDCDASSSSSPPVVGDVDDEIDDPSRATGRDDTASPRELIDARGYDGSPGTEWGGGGGEAASSLATAASAGSRMEKSEEHVLAEALFCGDGGKGQALEGRIDGGWWDAWSPGQGRRGGDAELWTTVLVASGWRWDEVETLLEVLPETPWLYLYHERDDSTSKPCLQSSSRYAGTRSMHDSKHNGHGHGVAMASSRLTAGAAARVLTRLFGAKLHPGGELAMSQVGRVALPRSKYVRGERCQR</sequence>
<organism evidence="3 4">
    <name type="scientific">Ectocarpus siliculosus</name>
    <name type="common">Brown alga</name>
    <name type="synonym">Conferva siliculosa</name>
    <dbReference type="NCBI Taxonomy" id="2880"/>
    <lineage>
        <taxon>Eukaryota</taxon>
        <taxon>Sar</taxon>
        <taxon>Stramenopiles</taxon>
        <taxon>Ochrophyta</taxon>
        <taxon>PX clade</taxon>
        <taxon>Phaeophyceae</taxon>
        <taxon>Ectocarpales</taxon>
        <taxon>Ectocarpaceae</taxon>
        <taxon>Ectocarpus</taxon>
    </lineage>
</organism>
<name>D7FMI0_ECTSI</name>
<evidence type="ECO:0000313" key="4">
    <source>
        <dbReference type="Proteomes" id="UP000002630"/>
    </source>
</evidence>
<keyword evidence="2" id="KW-0812">Transmembrane</keyword>
<reference evidence="3 4" key="1">
    <citation type="journal article" date="2010" name="Nature">
        <title>The Ectocarpus genome and the independent evolution of multicellularity in brown algae.</title>
        <authorList>
            <person name="Cock J.M."/>
            <person name="Sterck L."/>
            <person name="Rouze P."/>
            <person name="Scornet D."/>
            <person name="Allen A.E."/>
            <person name="Amoutzias G."/>
            <person name="Anthouard V."/>
            <person name="Artiguenave F."/>
            <person name="Aury J.M."/>
            <person name="Badger J.H."/>
            <person name="Beszteri B."/>
            <person name="Billiau K."/>
            <person name="Bonnet E."/>
            <person name="Bothwell J.H."/>
            <person name="Bowler C."/>
            <person name="Boyen C."/>
            <person name="Brownlee C."/>
            <person name="Carrano C.J."/>
            <person name="Charrier B."/>
            <person name="Cho G.Y."/>
            <person name="Coelho S.M."/>
            <person name="Collen J."/>
            <person name="Corre E."/>
            <person name="Da Silva C."/>
            <person name="Delage L."/>
            <person name="Delaroque N."/>
            <person name="Dittami S.M."/>
            <person name="Doulbeau S."/>
            <person name="Elias M."/>
            <person name="Farnham G."/>
            <person name="Gachon C.M."/>
            <person name="Gschloessl B."/>
            <person name="Heesch S."/>
            <person name="Jabbari K."/>
            <person name="Jubin C."/>
            <person name="Kawai H."/>
            <person name="Kimura K."/>
            <person name="Kloareg B."/>
            <person name="Kupper F.C."/>
            <person name="Lang D."/>
            <person name="Le Bail A."/>
            <person name="Leblanc C."/>
            <person name="Lerouge P."/>
            <person name="Lohr M."/>
            <person name="Lopez P.J."/>
            <person name="Martens C."/>
            <person name="Maumus F."/>
            <person name="Michel G."/>
            <person name="Miranda-Saavedra D."/>
            <person name="Morales J."/>
            <person name="Moreau H."/>
            <person name="Motomura T."/>
            <person name="Nagasato C."/>
            <person name="Napoli C.A."/>
            <person name="Nelson D.R."/>
            <person name="Nyvall-Collen P."/>
            <person name="Peters A.F."/>
            <person name="Pommier C."/>
            <person name="Potin P."/>
            <person name="Poulain J."/>
            <person name="Quesneville H."/>
            <person name="Read B."/>
            <person name="Rensing S.A."/>
            <person name="Ritter A."/>
            <person name="Rousvoal S."/>
            <person name="Samanta M."/>
            <person name="Samson G."/>
            <person name="Schroeder D.C."/>
            <person name="Segurens B."/>
            <person name="Strittmatter M."/>
            <person name="Tonon T."/>
            <person name="Tregear J.W."/>
            <person name="Valentin K."/>
            <person name="von Dassow P."/>
            <person name="Yamagishi T."/>
            <person name="Van de Peer Y."/>
            <person name="Wincker P."/>
        </authorList>
    </citation>
    <scope>NUCLEOTIDE SEQUENCE [LARGE SCALE GENOMIC DNA]</scope>
    <source>
        <strain evidence="4">Ec32 / CCAP1310/4</strain>
    </source>
</reference>
<keyword evidence="2" id="KW-0472">Membrane</keyword>
<keyword evidence="2" id="KW-1133">Transmembrane helix</keyword>
<dbReference type="AlphaFoldDB" id="D7FMI0"/>